<sequence length="381" mass="43400">MPCKALSDFMDECGTRADLWRALTPAYREVSLSKCDSAETLTADIKMVLSLWRNAFQQQSQPVLITFKVLNEKCNVSPLKYPVFGEEGVKDAPAHRISTLTSMLRCVMTKMVHEEVCTVRDVYYQNVELYGRQRVVSDWLKVFQSVFQVSNRDVFCIVAAQKGLCFLPQDLSCGNLTLKASHSNLIPYLVENTAMTSDWSRIGRVIVLEKDSVFNRIIKSPEISNQTLIVTGKGYPDLLTRRFLSCLARACSDHVTFEIYTDSDPYGIDIALKYMESESEDVANVRRLVYRGVFITDLINGTGNFSESLQLLPMSPRDFRYATILLSKLNTKALLESQATPLKRELQRQLFFLRKAEMNVVPEASFAYYFQRKKYLGRAGN</sequence>
<feature type="domain" description="Spo11/DNA topoisomerase VI subunit A N-terminal" evidence="10">
    <location>
        <begin position="96"/>
        <end position="153"/>
    </location>
</feature>
<dbReference type="SUPFAM" id="SSF56726">
    <property type="entry name" value="DNA topoisomerase IV, alpha subunit"/>
    <property type="match status" value="1"/>
</dbReference>
<dbReference type="GO" id="GO:0000706">
    <property type="term" value="P:meiotic DNA double-strand break processing"/>
    <property type="evidence" value="ECO:0007669"/>
    <property type="project" value="TreeGrafter"/>
</dbReference>
<gene>
    <name evidence="12" type="ORF">LAMI_0E01552G</name>
</gene>
<evidence type="ECO:0000256" key="2">
    <source>
        <dbReference type="ARBA" id="ARBA00001946"/>
    </source>
</evidence>
<keyword evidence="8" id="KW-0238">DNA-binding</keyword>
<dbReference type="EMBL" id="LT598465">
    <property type="protein sequence ID" value="SCU90317.1"/>
    <property type="molecule type" value="Genomic_DNA"/>
</dbReference>
<dbReference type="InterPro" id="IPR036078">
    <property type="entry name" value="Spo11/TopoVI_A_sf"/>
</dbReference>
<dbReference type="PANTHER" id="PTHR10848">
    <property type="entry name" value="MEIOTIC RECOMBINATION PROTEIN SPO11"/>
    <property type="match status" value="1"/>
</dbReference>
<comment type="catalytic activity">
    <reaction evidence="1">
        <text>ATP-dependent breakage, passage and rejoining of double-stranded DNA.</text>
        <dbReference type="EC" id="5.6.2.2"/>
    </reaction>
</comment>
<dbReference type="InterPro" id="IPR002815">
    <property type="entry name" value="Spo11/TopoVI_A"/>
</dbReference>
<evidence type="ECO:0000256" key="8">
    <source>
        <dbReference type="ARBA" id="ARBA00023125"/>
    </source>
</evidence>
<evidence type="ECO:0000259" key="11">
    <source>
        <dbReference type="Pfam" id="PF21180"/>
    </source>
</evidence>
<dbReference type="GO" id="GO:0007131">
    <property type="term" value="P:reciprocal meiotic recombination"/>
    <property type="evidence" value="ECO:0007669"/>
    <property type="project" value="TreeGrafter"/>
</dbReference>
<protein>
    <recommendedName>
        <fullName evidence="4">DNA topoisomerase (ATP-hydrolyzing)</fullName>
        <ecNumber evidence="4">5.6.2.2</ecNumber>
    </recommendedName>
</protein>
<dbReference type="Gene3D" id="3.40.1360.10">
    <property type="match status" value="1"/>
</dbReference>
<name>A0A1G4JJG3_9SACH</name>
<dbReference type="EC" id="5.6.2.2" evidence="4"/>
<evidence type="ECO:0000256" key="4">
    <source>
        <dbReference type="ARBA" id="ARBA00012895"/>
    </source>
</evidence>
<keyword evidence="6" id="KW-0460">Magnesium</keyword>
<dbReference type="GO" id="GO:0003918">
    <property type="term" value="F:DNA topoisomerase type II (double strand cut, ATP-hydrolyzing) activity"/>
    <property type="evidence" value="ECO:0007669"/>
    <property type="project" value="UniProtKB-EC"/>
</dbReference>
<dbReference type="InterPro" id="IPR034136">
    <property type="entry name" value="TOPRIM_Topo6A/Spo11"/>
</dbReference>
<organism evidence="12 13">
    <name type="scientific">Lachancea mirantina</name>
    <dbReference type="NCBI Taxonomy" id="1230905"/>
    <lineage>
        <taxon>Eukaryota</taxon>
        <taxon>Fungi</taxon>
        <taxon>Dikarya</taxon>
        <taxon>Ascomycota</taxon>
        <taxon>Saccharomycotina</taxon>
        <taxon>Saccharomycetes</taxon>
        <taxon>Saccharomycetales</taxon>
        <taxon>Saccharomycetaceae</taxon>
        <taxon>Lachancea</taxon>
    </lineage>
</organism>
<feature type="domain" description="Topoisomerase 6 subunit A/Spo11 TOPRIM" evidence="11">
    <location>
        <begin position="205"/>
        <end position="371"/>
    </location>
</feature>
<dbReference type="InterPro" id="IPR013049">
    <property type="entry name" value="Spo11/TopoVI_A_N"/>
</dbReference>
<evidence type="ECO:0000256" key="3">
    <source>
        <dbReference type="ARBA" id="ARBA00006559"/>
    </source>
</evidence>
<keyword evidence="9" id="KW-0413">Isomerase</keyword>
<dbReference type="CDD" id="cd00223">
    <property type="entry name" value="TOPRIM_TopoIIB_SPO"/>
    <property type="match status" value="1"/>
</dbReference>
<evidence type="ECO:0000256" key="7">
    <source>
        <dbReference type="ARBA" id="ARBA00023029"/>
    </source>
</evidence>
<keyword evidence="7" id="KW-0799">Topoisomerase</keyword>
<dbReference type="GO" id="GO:0005524">
    <property type="term" value="F:ATP binding"/>
    <property type="evidence" value="ECO:0007669"/>
    <property type="project" value="InterPro"/>
</dbReference>
<evidence type="ECO:0000259" key="10">
    <source>
        <dbReference type="Pfam" id="PF04406"/>
    </source>
</evidence>
<keyword evidence="13" id="KW-1185">Reference proteome</keyword>
<dbReference type="Pfam" id="PF21180">
    <property type="entry name" value="TOP6A-Spo11_Toprim"/>
    <property type="match status" value="1"/>
</dbReference>
<dbReference type="PRINTS" id="PR01550">
    <property type="entry name" value="TOP6AFAMILY"/>
</dbReference>
<dbReference type="GO" id="GO:0046872">
    <property type="term" value="F:metal ion binding"/>
    <property type="evidence" value="ECO:0007669"/>
    <property type="project" value="UniProtKB-KW"/>
</dbReference>
<dbReference type="OrthoDB" id="5377392at2759"/>
<evidence type="ECO:0000256" key="1">
    <source>
        <dbReference type="ARBA" id="ARBA00000185"/>
    </source>
</evidence>
<reference evidence="12 13" key="1">
    <citation type="submission" date="2016-03" db="EMBL/GenBank/DDBJ databases">
        <authorList>
            <person name="Devillers H."/>
        </authorList>
    </citation>
    <scope>NUCLEOTIDE SEQUENCE [LARGE SCALE GENOMIC DNA]</scope>
    <source>
        <strain evidence="12">CBS 11717</strain>
    </source>
</reference>
<proteinExistence type="inferred from homology"/>
<evidence type="ECO:0000256" key="5">
    <source>
        <dbReference type="ARBA" id="ARBA00022723"/>
    </source>
</evidence>
<dbReference type="Pfam" id="PF04406">
    <property type="entry name" value="TP6A_N"/>
    <property type="match status" value="1"/>
</dbReference>
<dbReference type="GO" id="GO:0000228">
    <property type="term" value="C:nuclear chromosome"/>
    <property type="evidence" value="ECO:0007669"/>
    <property type="project" value="TreeGrafter"/>
</dbReference>
<evidence type="ECO:0000256" key="6">
    <source>
        <dbReference type="ARBA" id="ARBA00022842"/>
    </source>
</evidence>
<dbReference type="PANTHER" id="PTHR10848:SF0">
    <property type="entry name" value="MEIOTIC RECOMBINATION PROTEIN SPO11"/>
    <property type="match status" value="1"/>
</dbReference>
<evidence type="ECO:0000313" key="13">
    <source>
        <dbReference type="Proteomes" id="UP000191024"/>
    </source>
</evidence>
<dbReference type="Proteomes" id="UP000191024">
    <property type="component" value="Chromosome E"/>
</dbReference>
<comment type="cofactor">
    <cofactor evidence="2">
        <name>Mg(2+)</name>
        <dbReference type="ChEBI" id="CHEBI:18420"/>
    </cofactor>
</comment>
<keyword evidence="5" id="KW-0479">Metal-binding</keyword>
<dbReference type="STRING" id="1230905.A0A1G4JJG3"/>
<evidence type="ECO:0000313" key="12">
    <source>
        <dbReference type="EMBL" id="SCU90317.1"/>
    </source>
</evidence>
<accession>A0A1G4JJG3</accession>
<evidence type="ECO:0000256" key="9">
    <source>
        <dbReference type="ARBA" id="ARBA00023235"/>
    </source>
</evidence>
<dbReference type="AlphaFoldDB" id="A0A1G4JJG3"/>
<dbReference type="GO" id="GO:0042138">
    <property type="term" value="P:meiotic DNA double-strand break formation"/>
    <property type="evidence" value="ECO:0007669"/>
    <property type="project" value="TreeGrafter"/>
</dbReference>
<dbReference type="GO" id="GO:0003677">
    <property type="term" value="F:DNA binding"/>
    <property type="evidence" value="ECO:0007669"/>
    <property type="project" value="UniProtKB-KW"/>
</dbReference>
<comment type="similarity">
    <text evidence="3">Belongs to the TOP6A family.</text>
</comment>